<dbReference type="Pfam" id="PF01029">
    <property type="entry name" value="NusB"/>
    <property type="match status" value="1"/>
</dbReference>
<dbReference type="InterPro" id="IPR035926">
    <property type="entry name" value="NusB-like_sf"/>
</dbReference>
<evidence type="ECO:0000313" key="8">
    <source>
        <dbReference type="Proteomes" id="UP000078368"/>
    </source>
</evidence>
<dbReference type="OrthoDB" id="3528057at2"/>
<dbReference type="Gene3D" id="1.10.940.10">
    <property type="entry name" value="NusB-like"/>
    <property type="match status" value="1"/>
</dbReference>
<dbReference type="Proteomes" id="UP000078368">
    <property type="component" value="Unassembled WGS sequence"/>
</dbReference>
<evidence type="ECO:0000256" key="4">
    <source>
        <dbReference type="ARBA" id="ARBA00023015"/>
    </source>
</evidence>
<comment type="similarity">
    <text evidence="1">Belongs to the NusB family.</text>
</comment>
<protein>
    <recommendedName>
        <fullName evidence="6">NusB/RsmB/TIM44 domain-containing protein</fullName>
    </recommendedName>
</protein>
<keyword evidence="4" id="KW-0805">Transcription regulation</keyword>
<evidence type="ECO:0000313" key="7">
    <source>
        <dbReference type="EMBL" id="OAP86877.1"/>
    </source>
</evidence>
<dbReference type="InterPro" id="IPR011605">
    <property type="entry name" value="NusB_fam"/>
</dbReference>
<proteinExistence type="inferred from homology"/>
<evidence type="ECO:0000256" key="2">
    <source>
        <dbReference type="ARBA" id="ARBA00022814"/>
    </source>
</evidence>
<dbReference type="EMBL" id="LVZK01000001">
    <property type="protein sequence ID" value="OAP86877.1"/>
    <property type="molecule type" value="Genomic_DNA"/>
</dbReference>
<evidence type="ECO:0000259" key="6">
    <source>
        <dbReference type="Pfam" id="PF01029"/>
    </source>
</evidence>
<dbReference type="PANTHER" id="PTHR11078:SF3">
    <property type="entry name" value="ANTITERMINATION NUSB DOMAIN-CONTAINING PROTEIN"/>
    <property type="match status" value="1"/>
</dbReference>
<dbReference type="GO" id="GO:0003723">
    <property type="term" value="F:RNA binding"/>
    <property type="evidence" value="ECO:0007669"/>
    <property type="project" value="UniProtKB-KW"/>
</dbReference>
<sequence length="171" mass="18934">MDEQSKRRRRKDGFTARTKQRNRALDVVFEADERGLLGQGDLLALLGERRVVSTSQSPIRDFGASIVEAYAENADDIDTIVEAASEDWAMSRMNAVDRSILRAAAAELVYVGTDRFHVIPEWASLAREYSTERSVGFVMGVLNRVADIRARELAGGRELSESEEAGGQEAN</sequence>
<feature type="domain" description="NusB/RsmB/TIM44" evidence="6">
    <location>
        <begin position="19"/>
        <end position="146"/>
    </location>
</feature>
<comment type="caution">
    <text evidence="7">The sequence shown here is derived from an EMBL/GenBank/DDBJ whole genome shotgun (WGS) entry which is preliminary data.</text>
</comment>
<dbReference type="RefSeq" id="WP_009198778.1">
    <property type="nucleotide sequence ID" value="NZ_LVZK01000001.1"/>
</dbReference>
<accession>A0A179B5E1</accession>
<dbReference type="GO" id="GO:0006353">
    <property type="term" value="P:DNA-templated transcription termination"/>
    <property type="evidence" value="ECO:0007669"/>
    <property type="project" value="InterPro"/>
</dbReference>
<dbReference type="InterPro" id="IPR006027">
    <property type="entry name" value="NusB_RsmB_TIM44"/>
</dbReference>
<evidence type="ECO:0000256" key="3">
    <source>
        <dbReference type="ARBA" id="ARBA00022884"/>
    </source>
</evidence>
<dbReference type="GO" id="GO:0031564">
    <property type="term" value="P:transcription antitermination"/>
    <property type="evidence" value="ECO:0007669"/>
    <property type="project" value="UniProtKB-KW"/>
</dbReference>
<organism evidence="7 8">
    <name type="scientific">Peptidiphaga gingivicola</name>
    <dbReference type="NCBI Taxonomy" id="2741497"/>
    <lineage>
        <taxon>Bacteria</taxon>
        <taxon>Bacillati</taxon>
        <taxon>Actinomycetota</taxon>
        <taxon>Actinomycetes</taxon>
        <taxon>Actinomycetales</taxon>
        <taxon>Actinomycetaceae</taxon>
        <taxon>Peptidiphaga</taxon>
    </lineage>
</organism>
<dbReference type="AlphaFoldDB" id="A0A179B5E1"/>
<gene>
    <name evidence="7" type="ORF">A4H34_07140</name>
</gene>
<dbReference type="GO" id="GO:0005829">
    <property type="term" value="C:cytosol"/>
    <property type="evidence" value="ECO:0007669"/>
    <property type="project" value="TreeGrafter"/>
</dbReference>
<name>A0A179B5E1_9ACTO</name>
<evidence type="ECO:0000256" key="1">
    <source>
        <dbReference type="ARBA" id="ARBA00005952"/>
    </source>
</evidence>
<dbReference type="PANTHER" id="PTHR11078">
    <property type="entry name" value="N UTILIZATION SUBSTANCE PROTEIN B-RELATED"/>
    <property type="match status" value="1"/>
</dbReference>
<evidence type="ECO:0000256" key="5">
    <source>
        <dbReference type="ARBA" id="ARBA00023163"/>
    </source>
</evidence>
<keyword evidence="5" id="KW-0804">Transcription</keyword>
<dbReference type="STRING" id="1823756.A4H34_07140"/>
<dbReference type="SUPFAM" id="SSF48013">
    <property type="entry name" value="NusB-like"/>
    <property type="match status" value="1"/>
</dbReference>
<keyword evidence="3" id="KW-0694">RNA-binding</keyword>
<keyword evidence="8" id="KW-1185">Reference proteome</keyword>
<reference evidence="7 8" key="1">
    <citation type="submission" date="2016-04" db="EMBL/GenBank/DDBJ databases">
        <title>Peptidophaga gingivicola gen. nov., sp. nov., isolated from human subgingival plaque.</title>
        <authorList>
            <person name="Beall C.J."/>
            <person name="Mokrzan E.M."/>
            <person name="Griffen A.L."/>
            <person name="Leys E.J."/>
        </authorList>
    </citation>
    <scope>NUCLEOTIDE SEQUENCE [LARGE SCALE GENOMIC DNA]</scope>
    <source>
        <strain evidence="7 8">BA112</strain>
    </source>
</reference>
<keyword evidence="2" id="KW-0889">Transcription antitermination</keyword>